<dbReference type="AlphaFoldDB" id="A0A450TPE4"/>
<name>A0A450TPE4_9GAMM</name>
<organism evidence="1">
    <name type="scientific">Candidatus Kentrum sp. FW</name>
    <dbReference type="NCBI Taxonomy" id="2126338"/>
    <lineage>
        <taxon>Bacteria</taxon>
        <taxon>Pseudomonadati</taxon>
        <taxon>Pseudomonadota</taxon>
        <taxon>Gammaproteobacteria</taxon>
        <taxon>Candidatus Kentrum</taxon>
    </lineage>
</organism>
<gene>
    <name evidence="1" type="ORF">BECKFW1821C_GA0114237_102011</name>
</gene>
<reference evidence="1" key="1">
    <citation type="submission" date="2019-02" db="EMBL/GenBank/DDBJ databases">
        <authorList>
            <person name="Gruber-Vodicka R. H."/>
            <person name="Seah K. B. B."/>
        </authorList>
    </citation>
    <scope>NUCLEOTIDE SEQUENCE</scope>
    <source>
        <strain evidence="1">BECK_BZ131</strain>
    </source>
</reference>
<protein>
    <submittedName>
        <fullName evidence="1">Uncharacterized protein</fullName>
    </submittedName>
</protein>
<dbReference type="EMBL" id="CAADFE010000020">
    <property type="protein sequence ID" value="VFJ69817.1"/>
    <property type="molecule type" value="Genomic_DNA"/>
</dbReference>
<proteinExistence type="predicted"/>
<evidence type="ECO:0000313" key="1">
    <source>
        <dbReference type="EMBL" id="VFJ69817.1"/>
    </source>
</evidence>
<sequence length="61" mass="6799">MNESDCTLGNHTLDALWLKEAEDCMEAWRAGELAAVDVYEVFAKFAAALSRKPLSKIEPLE</sequence>
<accession>A0A450TPE4</accession>